<organism evidence="1 2">
    <name type="scientific">Austropuccinia psidii MF-1</name>
    <dbReference type="NCBI Taxonomy" id="1389203"/>
    <lineage>
        <taxon>Eukaryota</taxon>
        <taxon>Fungi</taxon>
        <taxon>Dikarya</taxon>
        <taxon>Basidiomycota</taxon>
        <taxon>Pucciniomycotina</taxon>
        <taxon>Pucciniomycetes</taxon>
        <taxon>Pucciniales</taxon>
        <taxon>Sphaerophragmiaceae</taxon>
        <taxon>Austropuccinia</taxon>
    </lineage>
</organism>
<dbReference type="Proteomes" id="UP000765509">
    <property type="component" value="Unassembled WGS sequence"/>
</dbReference>
<accession>A0A9Q3CH24</accession>
<sequence>MLEKLWNTRLPADTLRKNLIAIHPTASSFKILLDKVKNHEKQRMNEDFDYEKQNWDKSHKVPDFKRGDFVLVSTLNSNNITGPKKLTDSYVGPIIIVPLHGTNAVQVNLSGESENKHPPSQSA</sequence>
<protein>
    <submittedName>
        <fullName evidence="1">Uncharacterized protein</fullName>
    </submittedName>
</protein>
<evidence type="ECO:0000313" key="2">
    <source>
        <dbReference type="Proteomes" id="UP000765509"/>
    </source>
</evidence>
<dbReference type="EMBL" id="AVOT02006812">
    <property type="protein sequence ID" value="MBW0482507.1"/>
    <property type="molecule type" value="Genomic_DNA"/>
</dbReference>
<proteinExistence type="predicted"/>
<evidence type="ECO:0000313" key="1">
    <source>
        <dbReference type="EMBL" id="MBW0482507.1"/>
    </source>
</evidence>
<comment type="caution">
    <text evidence="1">The sequence shown here is derived from an EMBL/GenBank/DDBJ whole genome shotgun (WGS) entry which is preliminary data.</text>
</comment>
<dbReference type="AlphaFoldDB" id="A0A9Q3CH24"/>
<keyword evidence="2" id="KW-1185">Reference proteome</keyword>
<gene>
    <name evidence="1" type="ORF">O181_022222</name>
</gene>
<reference evidence="1" key="1">
    <citation type="submission" date="2021-03" db="EMBL/GenBank/DDBJ databases">
        <title>Draft genome sequence of rust myrtle Austropuccinia psidii MF-1, a brazilian biotype.</title>
        <authorList>
            <person name="Quecine M.C."/>
            <person name="Pachon D.M.R."/>
            <person name="Bonatelli M.L."/>
            <person name="Correr F.H."/>
            <person name="Franceschini L.M."/>
            <person name="Leite T.F."/>
            <person name="Margarido G.R.A."/>
            <person name="Almeida C.A."/>
            <person name="Ferrarezi J.A."/>
            <person name="Labate C.A."/>
        </authorList>
    </citation>
    <scope>NUCLEOTIDE SEQUENCE</scope>
    <source>
        <strain evidence="1">MF-1</strain>
    </source>
</reference>
<name>A0A9Q3CH24_9BASI</name>